<evidence type="ECO:0000313" key="2">
    <source>
        <dbReference type="EMBL" id="GAI82486.1"/>
    </source>
</evidence>
<keyword evidence="1" id="KW-0472">Membrane</keyword>
<feature type="transmembrane region" description="Helical" evidence="1">
    <location>
        <begin position="26"/>
        <end position="44"/>
    </location>
</feature>
<organism evidence="2">
    <name type="scientific">marine sediment metagenome</name>
    <dbReference type="NCBI Taxonomy" id="412755"/>
    <lineage>
        <taxon>unclassified sequences</taxon>
        <taxon>metagenomes</taxon>
        <taxon>ecological metagenomes</taxon>
    </lineage>
</organism>
<protein>
    <submittedName>
        <fullName evidence="2">Uncharacterized protein</fullName>
    </submittedName>
</protein>
<evidence type="ECO:0000256" key="1">
    <source>
        <dbReference type="SAM" id="Phobius"/>
    </source>
</evidence>
<reference evidence="2" key="1">
    <citation type="journal article" date="2014" name="Front. Microbiol.">
        <title>High frequency of phylogenetically diverse reductive dehalogenase-homologous genes in deep subseafloor sedimentary metagenomes.</title>
        <authorList>
            <person name="Kawai M."/>
            <person name="Futagami T."/>
            <person name="Toyoda A."/>
            <person name="Takaki Y."/>
            <person name="Nishi S."/>
            <person name="Hori S."/>
            <person name="Arai W."/>
            <person name="Tsubouchi T."/>
            <person name="Morono Y."/>
            <person name="Uchiyama I."/>
            <person name="Ito T."/>
            <person name="Fujiyama A."/>
            <person name="Inagaki F."/>
            <person name="Takami H."/>
        </authorList>
    </citation>
    <scope>NUCLEOTIDE SEQUENCE</scope>
    <source>
        <strain evidence="2">Expedition CK06-06</strain>
    </source>
</reference>
<comment type="caution">
    <text evidence="2">The sequence shown here is derived from an EMBL/GenBank/DDBJ whole genome shotgun (WGS) entry which is preliminary data.</text>
</comment>
<dbReference type="AlphaFoldDB" id="X1STQ4"/>
<name>X1STQ4_9ZZZZ</name>
<keyword evidence="1" id="KW-0812">Transmembrane</keyword>
<accession>X1STQ4</accession>
<gene>
    <name evidence="2" type="ORF">S12H4_23227</name>
</gene>
<proteinExistence type="predicted"/>
<dbReference type="EMBL" id="BARW01012281">
    <property type="protein sequence ID" value="GAI82486.1"/>
    <property type="molecule type" value="Genomic_DNA"/>
</dbReference>
<sequence length="46" mass="4801">MAKASWQKWVIVLGGVVAIVGQFWGAGYYLPLIGGAVAAVVALLQK</sequence>
<keyword evidence="1" id="KW-1133">Transmembrane helix</keyword>